<name>A0AAV6X5C0_9LAMI</name>
<sequence>MISSEFKSVTLPKICDQIQEILSSFLTRNILIGFKGPTLLDIDKESTQQEIKIYDAGSSNDRRIIDIDAISQDRGLLSPTMVKDVFQSLQLCELKKIRPRIDYMKKVQKHINPRTREYCVDFLIYVAYQLDFHHDTLYCAVNYLDRYLSGNEVDRRNLWLVGIACLIIASKYEEVNVPDLKTYSCFTEYVFSSKDFIRMEHSILSYLKYEVTTPTTWSFLTRFVQAAQCENEGALVNLEYMASWFAELSLLSYNMLWFLPSLVAASSIFLAKYILSPSERPWNGTLQHYTLYEPSDLHDCVLALYEFYRENRSSDITDTIRMKYNVEVDVRESCPPQIPSEYFHNLN</sequence>
<feature type="domain" description="Cyclin-like" evidence="6">
    <location>
        <begin position="121"/>
        <end position="205"/>
    </location>
</feature>
<reference evidence="8" key="1">
    <citation type="submission" date="2019-10" db="EMBL/GenBank/DDBJ databases">
        <authorList>
            <person name="Zhang R."/>
            <person name="Pan Y."/>
            <person name="Wang J."/>
            <person name="Ma R."/>
            <person name="Yu S."/>
        </authorList>
    </citation>
    <scope>NUCLEOTIDE SEQUENCE</scope>
    <source>
        <strain evidence="8">LA-IB0</strain>
        <tissue evidence="8">Leaf</tissue>
    </source>
</reference>
<dbReference type="SMART" id="SM00385">
    <property type="entry name" value="CYCLIN"/>
    <property type="match status" value="2"/>
</dbReference>
<dbReference type="PANTHER" id="PTHR10177">
    <property type="entry name" value="CYCLINS"/>
    <property type="match status" value="1"/>
</dbReference>
<keyword evidence="2" id="KW-0132">Cell division</keyword>
<dbReference type="GO" id="GO:0051301">
    <property type="term" value="P:cell division"/>
    <property type="evidence" value="ECO:0007669"/>
    <property type="project" value="UniProtKB-KW"/>
</dbReference>
<dbReference type="InterPro" id="IPR004367">
    <property type="entry name" value="Cyclin_C-dom"/>
</dbReference>
<evidence type="ECO:0000259" key="6">
    <source>
        <dbReference type="SMART" id="SM00385"/>
    </source>
</evidence>
<dbReference type="AlphaFoldDB" id="A0AAV6X5C0"/>
<evidence type="ECO:0000313" key="9">
    <source>
        <dbReference type="Proteomes" id="UP000826271"/>
    </source>
</evidence>
<dbReference type="Pfam" id="PF00134">
    <property type="entry name" value="Cyclin_N"/>
    <property type="match status" value="1"/>
</dbReference>
<evidence type="ECO:0000313" key="8">
    <source>
        <dbReference type="EMBL" id="KAG8375304.1"/>
    </source>
</evidence>
<dbReference type="InterPro" id="IPR039361">
    <property type="entry name" value="Cyclin"/>
</dbReference>
<evidence type="ECO:0000256" key="4">
    <source>
        <dbReference type="ARBA" id="ARBA00023306"/>
    </source>
</evidence>
<dbReference type="InterPro" id="IPR036915">
    <property type="entry name" value="Cyclin-like_sf"/>
</dbReference>
<keyword evidence="4" id="KW-0131">Cell cycle</keyword>
<keyword evidence="3 5" id="KW-0195">Cyclin</keyword>
<feature type="domain" description="Cyclin-like" evidence="6">
    <location>
        <begin position="218"/>
        <end position="306"/>
    </location>
</feature>
<evidence type="ECO:0000256" key="3">
    <source>
        <dbReference type="ARBA" id="ARBA00023127"/>
    </source>
</evidence>
<dbReference type="SMART" id="SM01332">
    <property type="entry name" value="Cyclin_C"/>
    <property type="match status" value="1"/>
</dbReference>
<dbReference type="InterPro" id="IPR013763">
    <property type="entry name" value="Cyclin-like_dom"/>
</dbReference>
<evidence type="ECO:0000256" key="5">
    <source>
        <dbReference type="RuleBase" id="RU000383"/>
    </source>
</evidence>
<feature type="domain" description="Cyclin C-terminal" evidence="7">
    <location>
        <begin position="214"/>
        <end position="337"/>
    </location>
</feature>
<dbReference type="Gene3D" id="1.10.472.10">
    <property type="entry name" value="Cyclin-like"/>
    <property type="match status" value="2"/>
</dbReference>
<proteinExistence type="inferred from homology"/>
<gene>
    <name evidence="8" type="ORF">BUALT_Bualt10G0086400</name>
</gene>
<evidence type="ECO:0000259" key="7">
    <source>
        <dbReference type="SMART" id="SM01332"/>
    </source>
</evidence>
<evidence type="ECO:0000256" key="2">
    <source>
        <dbReference type="ARBA" id="ARBA00022618"/>
    </source>
</evidence>
<dbReference type="EMBL" id="WHWC01000010">
    <property type="protein sequence ID" value="KAG8375304.1"/>
    <property type="molecule type" value="Genomic_DNA"/>
</dbReference>
<organism evidence="8 9">
    <name type="scientific">Buddleja alternifolia</name>
    <dbReference type="NCBI Taxonomy" id="168488"/>
    <lineage>
        <taxon>Eukaryota</taxon>
        <taxon>Viridiplantae</taxon>
        <taxon>Streptophyta</taxon>
        <taxon>Embryophyta</taxon>
        <taxon>Tracheophyta</taxon>
        <taxon>Spermatophyta</taxon>
        <taxon>Magnoliopsida</taxon>
        <taxon>eudicotyledons</taxon>
        <taxon>Gunneridae</taxon>
        <taxon>Pentapetalae</taxon>
        <taxon>asterids</taxon>
        <taxon>lamiids</taxon>
        <taxon>Lamiales</taxon>
        <taxon>Scrophulariaceae</taxon>
        <taxon>Buddlejeae</taxon>
        <taxon>Buddleja</taxon>
    </lineage>
</organism>
<dbReference type="SUPFAM" id="SSF47954">
    <property type="entry name" value="Cyclin-like"/>
    <property type="match status" value="2"/>
</dbReference>
<comment type="similarity">
    <text evidence="1">Belongs to the cyclin family. Cyclin AB subfamily.</text>
</comment>
<evidence type="ECO:0008006" key="10">
    <source>
        <dbReference type="Google" id="ProtNLM"/>
    </source>
</evidence>
<protein>
    <recommendedName>
        <fullName evidence="10">Cyclin A</fullName>
    </recommendedName>
</protein>
<dbReference type="Pfam" id="PF02984">
    <property type="entry name" value="Cyclin_C"/>
    <property type="match status" value="1"/>
</dbReference>
<dbReference type="Proteomes" id="UP000826271">
    <property type="component" value="Unassembled WGS sequence"/>
</dbReference>
<dbReference type="FunFam" id="1.10.472.10:FF:000013">
    <property type="entry name" value="Cyclin A1"/>
    <property type="match status" value="1"/>
</dbReference>
<keyword evidence="9" id="KW-1185">Reference proteome</keyword>
<evidence type="ECO:0000256" key="1">
    <source>
        <dbReference type="ARBA" id="ARBA00006955"/>
    </source>
</evidence>
<accession>A0AAV6X5C0</accession>
<dbReference type="InterPro" id="IPR006671">
    <property type="entry name" value="Cyclin_N"/>
</dbReference>
<comment type="caution">
    <text evidence="8">The sequence shown here is derived from an EMBL/GenBank/DDBJ whole genome shotgun (WGS) entry which is preliminary data.</text>
</comment>